<keyword evidence="7" id="KW-1185">Reference proteome</keyword>
<name>A0A9W9XHJ4_9EURO</name>
<comment type="caution">
    <text evidence="6">The sequence shown here is derived from an EMBL/GenBank/DDBJ whole genome shotgun (WGS) entry which is preliminary data.</text>
</comment>
<dbReference type="GO" id="GO:0000976">
    <property type="term" value="F:transcription cis-regulatory region binding"/>
    <property type="evidence" value="ECO:0007669"/>
    <property type="project" value="TreeGrafter"/>
</dbReference>
<dbReference type="InterPro" id="IPR001606">
    <property type="entry name" value="ARID_dom"/>
</dbReference>
<sequence>MNDWPADASNIPGQNNGAFIPPNIDSANAFFHASSNPPDPNQYQRMFNGVPHNASPVFHNPNQVIPSKRARPEDGMPMSPRPGPGTGVTGSRSQTPHQVPFPGYQGPANGTQFPQHPTPYQHLQQGASPSVTQSPILQDFDQQSARMGTASPSPYSPAGPHVGNSQMSPSQPDASRVNTPQNGQFMAGQPYPQSMNPQFQQGPGMPSAAQQSQMQAQQFGGMSHVPQNYHQAIAQQQQRLRQMQMQQNQQMNPNLNPQMGGRPAVPSGMNPMASNSQQMAAIRQLQQQHQHQHQHQQNMGKPNNPEMFTRTLQKFMMSRNLPFDPNPIVSGRPIAVMQLYGTVMKMGGSKKITAMNMWPMVAQQLQFPPGQFPMAPQELREYHQRNLAPYEQAYFQSQSKQYAEMQHQQQQQQQQQQHQQQQQQQPHQPQHQPPLPHPQQHLHQQQQQQQQPQHPHAPPHHVGVQRQPSDPSLMQFQSPQPKQGPSFEPSHAPIANTPQTNTPISTSAHATPSNGFATPTQPRGQSKPPQPGHRLSVSRQSLPPAPPPDATAQFAAPSPSQQSKASVTPVPQPVQPPEPVPEQVFKRPIEDPFRPMIVNEQRLHGPIQVDDFFHIGEEISALRPTVPSFAELGIVDIHALTMSLKSGIHAEIRLALDTLITISSQPSIQISLDNTEDLIESLVDCADEQADFLSEHIEEVSEQICLRSYEDVTRGCQFEHTALGNVYEFGSIEYELNSAIDRLICITTILRNLSFSESNFESLGIPAVTQCLANIFRNIGTRDRYLRTDQNLLDFMKDAVIFMSNLAHMMQVPGKEEALSLLHFLLAFSPSPGPCEIKPGQILFAAFNPSVHRYTPAAVDGLAKLLARDDPNRLFFGAIFLGDGSAASQKDLLTRAFGLAICAIPDRRPLAVADARLVFLMQGLLAADVLTTFADGVLAKQWLNSVDGFAAHLLRVSCLLCTERLSTINPRQNRQAETEAFAYSSIIHRGLGILRRLAEKSKQVDGSSPLRLPSGILPSKESLLGALLLANMDPAIIRQLLTYANLAE</sequence>
<feature type="compositionally biased region" description="Polar residues" evidence="4">
    <location>
        <begin position="144"/>
        <end position="153"/>
    </location>
</feature>
<dbReference type="PANTHER" id="PTHR13964">
    <property type="entry name" value="RBP-RELATED"/>
    <property type="match status" value="1"/>
</dbReference>
<dbReference type="InterPro" id="IPR051232">
    <property type="entry name" value="ARID/SWI1_ChromRemod"/>
</dbReference>
<gene>
    <name evidence="6" type="ORF">N7539_001874</name>
</gene>
<dbReference type="SMART" id="SM01014">
    <property type="entry name" value="ARID"/>
    <property type="match status" value="1"/>
</dbReference>
<accession>A0A9W9XHJ4</accession>
<feature type="region of interest" description="Disordered" evidence="4">
    <location>
        <begin position="66"/>
        <end position="132"/>
    </location>
</feature>
<feature type="compositionally biased region" description="Pro residues" evidence="4">
    <location>
        <begin position="570"/>
        <end position="580"/>
    </location>
</feature>
<evidence type="ECO:0000256" key="4">
    <source>
        <dbReference type="SAM" id="MobiDB-lite"/>
    </source>
</evidence>
<feature type="compositionally biased region" description="Polar residues" evidence="4">
    <location>
        <begin position="496"/>
        <end position="524"/>
    </location>
</feature>
<dbReference type="GO" id="GO:0006357">
    <property type="term" value="P:regulation of transcription by RNA polymerase II"/>
    <property type="evidence" value="ECO:0007669"/>
    <property type="project" value="TreeGrafter"/>
</dbReference>
<dbReference type="PROSITE" id="PS51011">
    <property type="entry name" value="ARID"/>
    <property type="match status" value="1"/>
</dbReference>
<feature type="compositionally biased region" description="Low complexity" evidence="4">
    <location>
        <begin position="406"/>
        <end position="430"/>
    </location>
</feature>
<dbReference type="Gene3D" id="1.10.150.60">
    <property type="entry name" value="ARID DNA-binding domain"/>
    <property type="match status" value="1"/>
</dbReference>
<feature type="compositionally biased region" description="Polar residues" evidence="4">
    <location>
        <begin position="163"/>
        <end position="181"/>
    </location>
</feature>
<evidence type="ECO:0000256" key="2">
    <source>
        <dbReference type="ARBA" id="ARBA00023163"/>
    </source>
</evidence>
<proteinExistence type="predicted"/>
<dbReference type="Proteomes" id="UP001148312">
    <property type="component" value="Unassembled WGS sequence"/>
</dbReference>
<dbReference type="SMART" id="SM00501">
    <property type="entry name" value="BRIGHT"/>
    <property type="match status" value="1"/>
</dbReference>
<feature type="compositionally biased region" description="Polar residues" evidence="4">
    <location>
        <begin position="466"/>
        <end position="483"/>
    </location>
</feature>
<dbReference type="EMBL" id="JAPWDQ010000002">
    <property type="protein sequence ID" value="KAJ5493128.1"/>
    <property type="molecule type" value="Genomic_DNA"/>
</dbReference>
<dbReference type="InterPro" id="IPR036431">
    <property type="entry name" value="ARID_dom_sf"/>
</dbReference>
<dbReference type="CDD" id="cd16871">
    <property type="entry name" value="ARID_Swi1p-like"/>
    <property type="match status" value="1"/>
</dbReference>
<evidence type="ECO:0000313" key="7">
    <source>
        <dbReference type="Proteomes" id="UP001148312"/>
    </source>
</evidence>
<reference evidence="6" key="2">
    <citation type="journal article" date="2023" name="IMA Fungus">
        <title>Comparative genomic study of the Penicillium genus elucidates a diverse pangenome and 15 lateral gene transfer events.</title>
        <authorList>
            <person name="Petersen C."/>
            <person name="Sorensen T."/>
            <person name="Nielsen M.R."/>
            <person name="Sondergaard T.E."/>
            <person name="Sorensen J.L."/>
            <person name="Fitzpatrick D.A."/>
            <person name="Frisvad J.C."/>
            <person name="Nielsen K.L."/>
        </authorList>
    </citation>
    <scope>NUCLEOTIDE SEQUENCE</scope>
    <source>
        <strain evidence="6">IBT 30728</strain>
    </source>
</reference>
<evidence type="ECO:0000256" key="1">
    <source>
        <dbReference type="ARBA" id="ARBA00023015"/>
    </source>
</evidence>
<feature type="compositionally biased region" description="Low complexity" evidence="4">
    <location>
        <begin position="438"/>
        <end position="454"/>
    </location>
</feature>
<keyword evidence="1" id="KW-0805">Transcription regulation</keyword>
<reference evidence="6" key="1">
    <citation type="submission" date="2022-12" db="EMBL/GenBank/DDBJ databases">
        <authorList>
            <person name="Petersen C."/>
        </authorList>
    </citation>
    <scope>NUCLEOTIDE SEQUENCE</scope>
    <source>
        <strain evidence="6">IBT 30728</strain>
    </source>
</reference>
<dbReference type="PANTHER" id="PTHR13964:SF27">
    <property type="entry name" value="HAT-TRICK, ISOFORM D"/>
    <property type="match status" value="1"/>
</dbReference>
<dbReference type="SUPFAM" id="SSF46774">
    <property type="entry name" value="ARID-like"/>
    <property type="match status" value="1"/>
</dbReference>
<protein>
    <recommendedName>
        <fullName evidence="5">ARID domain-containing protein</fullName>
    </recommendedName>
</protein>
<evidence type="ECO:0000256" key="3">
    <source>
        <dbReference type="ARBA" id="ARBA00023242"/>
    </source>
</evidence>
<dbReference type="Pfam" id="PF01388">
    <property type="entry name" value="ARID"/>
    <property type="match status" value="1"/>
</dbReference>
<feature type="compositionally biased region" description="Low complexity" evidence="4">
    <location>
        <begin position="552"/>
        <end position="566"/>
    </location>
</feature>
<keyword evidence="2" id="KW-0804">Transcription</keyword>
<feature type="domain" description="ARID" evidence="5">
    <location>
        <begin position="302"/>
        <end position="395"/>
    </location>
</feature>
<evidence type="ECO:0000313" key="6">
    <source>
        <dbReference type="EMBL" id="KAJ5493128.1"/>
    </source>
</evidence>
<evidence type="ECO:0000259" key="5">
    <source>
        <dbReference type="PROSITE" id="PS51011"/>
    </source>
</evidence>
<dbReference type="GeneID" id="81621726"/>
<dbReference type="RefSeq" id="XP_056793508.1">
    <property type="nucleotide sequence ID" value="XM_056931477.1"/>
</dbReference>
<feature type="compositionally biased region" description="Polar residues" evidence="4">
    <location>
        <begin position="121"/>
        <end position="132"/>
    </location>
</feature>
<feature type="region of interest" description="Disordered" evidence="4">
    <location>
        <begin position="144"/>
        <end position="181"/>
    </location>
</feature>
<dbReference type="AlphaFoldDB" id="A0A9W9XHJ4"/>
<organism evidence="6 7">
    <name type="scientific">Penicillium diatomitis</name>
    <dbReference type="NCBI Taxonomy" id="2819901"/>
    <lineage>
        <taxon>Eukaryota</taxon>
        <taxon>Fungi</taxon>
        <taxon>Dikarya</taxon>
        <taxon>Ascomycota</taxon>
        <taxon>Pezizomycotina</taxon>
        <taxon>Eurotiomycetes</taxon>
        <taxon>Eurotiomycetidae</taxon>
        <taxon>Eurotiales</taxon>
        <taxon>Aspergillaceae</taxon>
        <taxon>Penicillium</taxon>
    </lineage>
</organism>
<dbReference type="GO" id="GO:0016514">
    <property type="term" value="C:SWI/SNF complex"/>
    <property type="evidence" value="ECO:0007669"/>
    <property type="project" value="TreeGrafter"/>
</dbReference>
<keyword evidence="3" id="KW-0539">Nucleus</keyword>
<feature type="region of interest" description="Disordered" evidence="4">
    <location>
        <begin position="398"/>
        <end position="584"/>
    </location>
</feature>